<reference evidence="2" key="1">
    <citation type="journal article" date="2011" name="Genome Biol.">
        <title>Comparative and functional genomics provide insights into the pathogenicity of dermatophytic fungi.</title>
        <authorList>
            <person name="Burmester A."/>
            <person name="Shelest E."/>
            <person name="Gloeckner G."/>
            <person name="Heddergott C."/>
            <person name="Schindler S."/>
            <person name="Staib P."/>
            <person name="Heidel A."/>
            <person name="Felder M."/>
            <person name="Petzold A."/>
            <person name="Szafranski K."/>
            <person name="Feuermann M."/>
            <person name="Pedruzzi I."/>
            <person name="Priebe S."/>
            <person name="Groth M."/>
            <person name="Winkler R."/>
            <person name="Li W."/>
            <person name="Kniemeyer O."/>
            <person name="Schroeckh V."/>
            <person name="Hertweck C."/>
            <person name="Hube B."/>
            <person name="White T.C."/>
            <person name="Platzer M."/>
            <person name="Guthke R."/>
            <person name="Heitman J."/>
            <person name="Woestemeyer J."/>
            <person name="Zipfel P.F."/>
            <person name="Monod M."/>
            <person name="Brakhage A.A."/>
        </authorList>
    </citation>
    <scope>NUCLEOTIDE SEQUENCE [LARGE SCALE GENOMIC DNA]</scope>
    <source>
        <strain evidence="2">HKI 0517</strain>
    </source>
</reference>
<accession>D4DA89</accession>
<dbReference type="Proteomes" id="UP000008383">
    <property type="component" value="Unassembled WGS sequence"/>
</dbReference>
<dbReference type="EMBL" id="ACYE01000205">
    <property type="protein sequence ID" value="EFE41240.1"/>
    <property type="molecule type" value="Genomic_DNA"/>
</dbReference>
<comment type="caution">
    <text evidence="1">The sequence shown here is derived from an EMBL/GenBank/DDBJ whole genome shotgun (WGS) entry which is preliminary data.</text>
</comment>
<protein>
    <submittedName>
        <fullName evidence="1">Uncharacterized protein</fullName>
    </submittedName>
</protein>
<dbReference type="PANTHER" id="PTHR28630:SF3">
    <property type="entry name" value="PEROXIREDOXIN-LIKE 2C"/>
    <property type="match status" value="1"/>
</dbReference>
<name>D4DA89_TRIVH</name>
<organism evidence="1 2">
    <name type="scientific">Trichophyton verrucosum (strain HKI 0517)</name>
    <dbReference type="NCBI Taxonomy" id="663202"/>
    <lineage>
        <taxon>Eukaryota</taxon>
        <taxon>Fungi</taxon>
        <taxon>Dikarya</taxon>
        <taxon>Ascomycota</taxon>
        <taxon>Pezizomycotina</taxon>
        <taxon>Eurotiomycetes</taxon>
        <taxon>Eurotiomycetidae</taxon>
        <taxon>Onygenales</taxon>
        <taxon>Arthrodermataceae</taxon>
        <taxon>Trichophyton</taxon>
    </lineage>
</organism>
<dbReference type="AlphaFoldDB" id="D4DA89"/>
<dbReference type="InterPro" id="IPR032801">
    <property type="entry name" value="PXL2A/B/C"/>
</dbReference>
<proteinExistence type="predicted"/>
<evidence type="ECO:0000313" key="2">
    <source>
        <dbReference type="Proteomes" id="UP000008383"/>
    </source>
</evidence>
<dbReference type="HOGENOM" id="CLU_909041_0_0_1"/>
<dbReference type="KEGG" id="tve:TRV_04035"/>
<sequence length="342" mass="37205">MGDTNGSPLNNNPYDDVREELNEAMPRVSRAALVRETLRLHGRAVAAQGVIFTGVAVTGIDRVGAGVPEIPRPAEGSPVHAGEVHILNPNPLINNHSNTMHDLGVIQRSRSVNMYNGAGEATAFGDLLDELRTPTTNKIMAIFIRHFFCGLVIFADQGTQHCQEYVRSLSAAFPNPDQDLPTGCKMVIIGCGSHTLIDQYRAVTRCPFAIYSDPTTELFRIFAMRRNLLVGKDAPSFSGRSDFSLMLSGIKQGLKRLFKGDAFKAGSPRQNGGELLFEFEREPPLKTSGILAIRVTWCHIMETTRDHAPINVIKRVLGIPLPGETDLTQPAALAAAPLGSLL</sequence>
<dbReference type="OrthoDB" id="40334at2759"/>
<evidence type="ECO:0000313" key="1">
    <source>
        <dbReference type="EMBL" id="EFE41240.1"/>
    </source>
</evidence>
<dbReference type="PANTHER" id="PTHR28630">
    <property type="match status" value="1"/>
</dbReference>
<dbReference type="Pfam" id="PF13911">
    <property type="entry name" value="AhpC-TSA_2"/>
    <property type="match status" value="1"/>
</dbReference>
<keyword evidence="2" id="KW-1185">Reference proteome</keyword>
<dbReference type="GeneID" id="9578740"/>
<dbReference type="RefSeq" id="XP_003021858.1">
    <property type="nucleotide sequence ID" value="XM_003021812.1"/>
</dbReference>
<gene>
    <name evidence="1" type="ORF">TRV_04035</name>
</gene>